<dbReference type="GO" id="GO:0008270">
    <property type="term" value="F:zinc ion binding"/>
    <property type="evidence" value="ECO:0007669"/>
    <property type="project" value="InterPro"/>
</dbReference>
<dbReference type="Proteomes" id="UP001428341">
    <property type="component" value="Unassembled WGS sequence"/>
</dbReference>
<dbReference type="AlphaFoldDB" id="A0AAP0LLF7"/>
<proteinExistence type="predicted"/>
<keyword evidence="3" id="KW-1185">Reference proteome</keyword>
<evidence type="ECO:0000256" key="1">
    <source>
        <dbReference type="SAM" id="MobiDB-lite"/>
    </source>
</evidence>
<accession>A0AAP0LLF7</accession>
<evidence type="ECO:0000313" key="3">
    <source>
        <dbReference type="Proteomes" id="UP001428341"/>
    </source>
</evidence>
<feature type="region of interest" description="Disordered" evidence="1">
    <location>
        <begin position="20"/>
        <end position="53"/>
    </location>
</feature>
<comment type="caution">
    <text evidence="2">The sequence shown here is derived from an EMBL/GenBank/DDBJ whole genome shotgun (WGS) entry which is preliminary data.</text>
</comment>
<evidence type="ECO:0000313" key="2">
    <source>
        <dbReference type="EMBL" id="KAK9175179.1"/>
    </source>
</evidence>
<dbReference type="InterPro" id="IPR036875">
    <property type="entry name" value="Znf_CCHC_sf"/>
</dbReference>
<name>A0AAP0LLF7_9ROSI</name>
<feature type="compositionally biased region" description="Basic and acidic residues" evidence="1">
    <location>
        <begin position="159"/>
        <end position="178"/>
    </location>
</feature>
<dbReference type="SUPFAM" id="SSF57756">
    <property type="entry name" value="Retrovirus zinc finger-like domains"/>
    <property type="match status" value="1"/>
</dbReference>
<gene>
    <name evidence="2" type="ORF">WN944_027185</name>
</gene>
<dbReference type="EMBL" id="JBCGBO010000025">
    <property type="protein sequence ID" value="KAK9175179.1"/>
    <property type="molecule type" value="Genomic_DNA"/>
</dbReference>
<feature type="region of interest" description="Disordered" evidence="1">
    <location>
        <begin position="159"/>
        <end position="189"/>
    </location>
</feature>
<reference evidence="2 3" key="1">
    <citation type="submission" date="2024-05" db="EMBL/GenBank/DDBJ databases">
        <title>Haplotype-resolved chromosome-level genome assembly of Huyou (Citrus changshanensis).</title>
        <authorList>
            <person name="Miao C."/>
            <person name="Chen W."/>
            <person name="Wu Y."/>
            <person name="Wang L."/>
            <person name="Zhao S."/>
            <person name="Grierson D."/>
            <person name="Xu C."/>
            <person name="Chen K."/>
        </authorList>
    </citation>
    <scope>NUCLEOTIDE SEQUENCE [LARGE SCALE GENOMIC DNA]</scope>
    <source>
        <strain evidence="2">01-14</strain>
        <tissue evidence="2">Leaf</tissue>
    </source>
</reference>
<sequence>MSVIVATGKIIHPIPDKSSWPITAGDEIFPPMMKRPSGRPKVNRRREADEVPAEKRRYRMQCKYCKEFGHNKRGCPINPLNANKSTRHYKAHEQVRVTVEVHEPQEAQMPPAKKNKIGNHEGPLGTKKIISRLPANVQPDAPWLGVQGKKIMAAGGITLREKHNGPKRSELKNVDKGKGPSFPPYMVRQ</sequence>
<dbReference type="GO" id="GO:0003676">
    <property type="term" value="F:nucleic acid binding"/>
    <property type="evidence" value="ECO:0007669"/>
    <property type="project" value="InterPro"/>
</dbReference>
<organism evidence="2 3">
    <name type="scientific">Citrus x changshan-huyou</name>
    <dbReference type="NCBI Taxonomy" id="2935761"/>
    <lineage>
        <taxon>Eukaryota</taxon>
        <taxon>Viridiplantae</taxon>
        <taxon>Streptophyta</taxon>
        <taxon>Embryophyta</taxon>
        <taxon>Tracheophyta</taxon>
        <taxon>Spermatophyta</taxon>
        <taxon>Magnoliopsida</taxon>
        <taxon>eudicotyledons</taxon>
        <taxon>Gunneridae</taxon>
        <taxon>Pentapetalae</taxon>
        <taxon>rosids</taxon>
        <taxon>malvids</taxon>
        <taxon>Sapindales</taxon>
        <taxon>Rutaceae</taxon>
        <taxon>Aurantioideae</taxon>
        <taxon>Citrus</taxon>
    </lineage>
</organism>
<protein>
    <submittedName>
        <fullName evidence="2">Uncharacterized protein</fullName>
    </submittedName>
</protein>